<dbReference type="PROSITE" id="PS50112">
    <property type="entry name" value="PAS"/>
    <property type="match status" value="2"/>
</dbReference>
<dbReference type="InterPro" id="IPR003594">
    <property type="entry name" value="HATPase_dom"/>
</dbReference>
<dbReference type="Pfam" id="PF01590">
    <property type="entry name" value="GAF"/>
    <property type="match status" value="2"/>
</dbReference>
<dbReference type="SUPFAM" id="SSF47384">
    <property type="entry name" value="Homodimeric domain of signal transducing histidine kinase"/>
    <property type="match status" value="1"/>
</dbReference>
<dbReference type="InterPro" id="IPR036890">
    <property type="entry name" value="HATPase_C_sf"/>
</dbReference>
<keyword evidence="4" id="KW-0808">Transferase</keyword>
<evidence type="ECO:0000256" key="4">
    <source>
        <dbReference type="ARBA" id="ARBA00022679"/>
    </source>
</evidence>
<keyword evidence="5" id="KW-0418">Kinase</keyword>
<dbReference type="InterPro" id="IPR000014">
    <property type="entry name" value="PAS"/>
</dbReference>
<dbReference type="PROSITE" id="PS50113">
    <property type="entry name" value="PAC"/>
    <property type="match status" value="2"/>
</dbReference>
<dbReference type="Gene3D" id="2.10.70.100">
    <property type="match status" value="1"/>
</dbReference>
<dbReference type="SUPFAM" id="SSF55874">
    <property type="entry name" value="ATPase domain of HSP90 chaperone/DNA topoisomerase II/histidine kinase"/>
    <property type="match status" value="1"/>
</dbReference>
<dbReference type="InterPro" id="IPR013655">
    <property type="entry name" value="PAS_fold_3"/>
</dbReference>
<dbReference type="InterPro" id="IPR000700">
    <property type="entry name" value="PAS-assoc_C"/>
</dbReference>
<dbReference type="Pfam" id="PF02518">
    <property type="entry name" value="HATPase_c"/>
    <property type="match status" value="1"/>
</dbReference>
<dbReference type="CDD" id="cd16922">
    <property type="entry name" value="HATPase_EvgS-ArcB-TorS-like"/>
    <property type="match status" value="1"/>
</dbReference>
<evidence type="ECO:0000259" key="7">
    <source>
        <dbReference type="PROSITE" id="PS50112"/>
    </source>
</evidence>
<dbReference type="Pfam" id="PF08448">
    <property type="entry name" value="PAS_4"/>
    <property type="match status" value="2"/>
</dbReference>
<dbReference type="Pfam" id="PF00512">
    <property type="entry name" value="HisKA"/>
    <property type="match status" value="1"/>
</dbReference>
<dbReference type="CDD" id="cd00130">
    <property type="entry name" value="PAS"/>
    <property type="match status" value="4"/>
</dbReference>
<dbReference type="InterPro" id="IPR005467">
    <property type="entry name" value="His_kinase_dom"/>
</dbReference>
<dbReference type="InterPro" id="IPR003018">
    <property type="entry name" value="GAF"/>
</dbReference>
<dbReference type="InterPro" id="IPR001610">
    <property type="entry name" value="PAC"/>
</dbReference>
<dbReference type="Gene3D" id="1.10.287.130">
    <property type="match status" value="1"/>
</dbReference>
<dbReference type="EMBL" id="MQWB01000001">
    <property type="protein sequence ID" value="OZC04341.1"/>
    <property type="molecule type" value="Genomic_DNA"/>
</dbReference>
<evidence type="ECO:0000256" key="3">
    <source>
        <dbReference type="ARBA" id="ARBA00022553"/>
    </source>
</evidence>
<dbReference type="CDD" id="cd00082">
    <property type="entry name" value="HisKA"/>
    <property type="match status" value="1"/>
</dbReference>
<dbReference type="SMART" id="SM00387">
    <property type="entry name" value="HATPase_c"/>
    <property type="match status" value="1"/>
</dbReference>
<feature type="domain" description="Histidine kinase" evidence="6">
    <location>
        <begin position="864"/>
        <end position="1078"/>
    </location>
</feature>
<dbReference type="SMART" id="SM00091">
    <property type="entry name" value="PAS"/>
    <property type="match status" value="4"/>
</dbReference>
<protein>
    <recommendedName>
        <fullName evidence="2">histidine kinase</fullName>
        <ecNumber evidence="2">2.7.13.3</ecNumber>
    </recommendedName>
</protein>
<evidence type="ECO:0000259" key="6">
    <source>
        <dbReference type="PROSITE" id="PS50109"/>
    </source>
</evidence>
<name>A0A259U2Y3_9BACT</name>
<dbReference type="InterPro" id="IPR035965">
    <property type="entry name" value="PAS-like_dom_sf"/>
</dbReference>
<dbReference type="AlphaFoldDB" id="A0A259U2Y3"/>
<feature type="domain" description="PAC" evidence="8">
    <location>
        <begin position="783"/>
        <end position="839"/>
    </location>
</feature>
<dbReference type="NCBIfam" id="TIGR00229">
    <property type="entry name" value="sensory_box"/>
    <property type="match status" value="4"/>
</dbReference>
<dbReference type="SUPFAM" id="SSF55785">
    <property type="entry name" value="PYP-like sensor domain (PAS domain)"/>
    <property type="match status" value="4"/>
</dbReference>
<dbReference type="Gene3D" id="3.30.450.40">
    <property type="match status" value="2"/>
</dbReference>
<dbReference type="InterPro" id="IPR029016">
    <property type="entry name" value="GAF-like_dom_sf"/>
</dbReference>
<feature type="domain" description="PAS" evidence="7">
    <location>
        <begin position="403"/>
        <end position="473"/>
    </location>
</feature>
<keyword evidence="3" id="KW-0597">Phosphoprotein</keyword>
<evidence type="ECO:0000259" key="8">
    <source>
        <dbReference type="PROSITE" id="PS50113"/>
    </source>
</evidence>
<dbReference type="InterPro" id="IPR052162">
    <property type="entry name" value="Sensor_kinase/Photoreceptor"/>
</dbReference>
<evidence type="ECO:0000256" key="2">
    <source>
        <dbReference type="ARBA" id="ARBA00012438"/>
    </source>
</evidence>
<dbReference type="InterPro" id="IPR004358">
    <property type="entry name" value="Sig_transdc_His_kin-like_C"/>
</dbReference>
<evidence type="ECO:0000256" key="5">
    <source>
        <dbReference type="ARBA" id="ARBA00022777"/>
    </source>
</evidence>
<dbReference type="Proteomes" id="UP000216446">
    <property type="component" value="Unassembled WGS sequence"/>
</dbReference>
<dbReference type="SUPFAM" id="SSF55781">
    <property type="entry name" value="GAF domain-like"/>
    <property type="match status" value="2"/>
</dbReference>
<dbReference type="InterPro" id="IPR003661">
    <property type="entry name" value="HisK_dim/P_dom"/>
</dbReference>
<dbReference type="Gene3D" id="3.30.450.20">
    <property type="entry name" value="PAS domain"/>
    <property type="match status" value="4"/>
</dbReference>
<gene>
    <name evidence="9" type="ORF">BSZ36_15965</name>
</gene>
<sequence length="1078" mass="117485">MLGPTLPRSGADEAFERVACLAARTTSAPVALAGLLDRQRLIVRGASGMCASEAEPSLAQSFCRHVAERNEAVRIDHVRPDARGGAASDVVACLGVPVRAASGEVLGALCVTDSVPRDWTNGDEEALASLATMLTHEMERRDALSRLAAAERARDDDRALLRGGFDAIEDIFYVLDTRSRLVRWNSQLCAVSGYTPAELRGVLAEKLFVPEDRPRIHAAMAEAYQNGRAIVEATILSKDGREIAYEISGSPLLDRTGAQIGLCGTCRDITERKRAEASLRLSESRFRGLIEASPDLFFRVTADGRYLDIVAPDDNLLAKEKNSLIGSTLFESLPAPLAARIHSVMRAASESGTPQNMEYELTTQDGTDRLFEARIVPAGKDEVQAIIRDVTDYRIAERSVRESEVRFRSFVEATALVVWQADAEGNVTELGGSWAEFTGQTPEETEGWGWTDVLHPEDVPRTVEVWTSSIARRVPLALDYRVRRHDGVYHRFSVRGVPVFDGDAFLGWVGTCSDVEEKLKAEEMSSWNKAEMLQRERLLTGVASALTRLLTDDMDAAVPDALEELGRVTDADRVYVFGIHKGVLVDETLFSQHYEWAREGVEPQIDNPELQNCPFGEVGLARWESELKAGRSISGLVRDLPIEEQAVLLKLGIESILIVPIRTAGEVWGFLGFSDCSRARAWSAAEEATLAAAAASLGEAIQRQRQQAELAKNEKRLRLALDAANMGSWEVDAQTGAVTCSARTYGLFGLPEGDGDDLGFWIGHVLEEDRDMVVETITGAPDADVGVFVMEYRARVDGAIRWFRSNGRVERDARGRPTRTVGTARDITDEKVYEEALIEAKEAAVTARERAEETARMKSVLLANMSHEIRTPLTSIIGFADLLASEVSGDQQELVEPIVFGGRRLMHTLTSVLDLAQMEAGRRHLNLADVDVQAAVTSAGDLFRTQAEAKGLRFVVAPCDAPAVIRGEDAALHRIIANLVSNAIKFTESGGVTLSTSVASGAVTIRVQDTGVGIGESFVPALFEDFRQESEGEARRFEGNGLGLAISKRLAEMMGGTVTVESEKNVGSTFLVQFPLAG</sequence>
<feature type="domain" description="PAS" evidence="7">
    <location>
        <begin position="157"/>
        <end position="227"/>
    </location>
</feature>
<feature type="domain" description="PAC" evidence="8">
    <location>
        <begin position="229"/>
        <end position="281"/>
    </location>
</feature>
<evidence type="ECO:0000313" key="10">
    <source>
        <dbReference type="Proteomes" id="UP000216446"/>
    </source>
</evidence>
<dbReference type="SMART" id="SM00065">
    <property type="entry name" value="GAF"/>
    <property type="match status" value="2"/>
</dbReference>
<dbReference type="Pfam" id="PF08447">
    <property type="entry name" value="PAS_3"/>
    <property type="match status" value="2"/>
</dbReference>
<dbReference type="InParanoid" id="A0A259U2Y3"/>
<evidence type="ECO:0000313" key="9">
    <source>
        <dbReference type="EMBL" id="OZC04341.1"/>
    </source>
</evidence>
<dbReference type="GO" id="GO:0000155">
    <property type="term" value="F:phosphorelay sensor kinase activity"/>
    <property type="evidence" value="ECO:0007669"/>
    <property type="project" value="InterPro"/>
</dbReference>
<dbReference type="PROSITE" id="PS50109">
    <property type="entry name" value="HIS_KIN"/>
    <property type="match status" value="1"/>
</dbReference>
<dbReference type="SMART" id="SM00086">
    <property type="entry name" value="PAC"/>
    <property type="match status" value="4"/>
</dbReference>
<comment type="caution">
    <text evidence="9">The sequence shown here is derived from an EMBL/GenBank/DDBJ whole genome shotgun (WGS) entry which is preliminary data.</text>
</comment>
<dbReference type="InterPro" id="IPR013656">
    <property type="entry name" value="PAS_4"/>
</dbReference>
<dbReference type="PANTHER" id="PTHR43304:SF1">
    <property type="entry name" value="PAC DOMAIN-CONTAINING PROTEIN"/>
    <property type="match status" value="1"/>
</dbReference>
<evidence type="ECO:0000256" key="1">
    <source>
        <dbReference type="ARBA" id="ARBA00000085"/>
    </source>
</evidence>
<organism evidence="9 10">
    <name type="scientific">Rubricoccus marinus</name>
    <dbReference type="NCBI Taxonomy" id="716817"/>
    <lineage>
        <taxon>Bacteria</taxon>
        <taxon>Pseudomonadati</taxon>
        <taxon>Rhodothermota</taxon>
        <taxon>Rhodothermia</taxon>
        <taxon>Rhodothermales</taxon>
        <taxon>Rubricoccaceae</taxon>
        <taxon>Rubricoccus</taxon>
    </lineage>
</organism>
<dbReference type="Gene3D" id="3.30.565.10">
    <property type="entry name" value="Histidine kinase-like ATPase, C-terminal domain"/>
    <property type="match status" value="1"/>
</dbReference>
<keyword evidence="10" id="KW-1185">Reference proteome</keyword>
<accession>A0A259U2Y3</accession>
<proteinExistence type="predicted"/>
<dbReference type="EC" id="2.7.13.3" evidence="2"/>
<dbReference type="FunFam" id="3.30.450.20:FF:000099">
    <property type="entry name" value="Sensory box sensor histidine kinase"/>
    <property type="match status" value="1"/>
</dbReference>
<dbReference type="SMART" id="SM00388">
    <property type="entry name" value="HisKA"/>
    <property type="match status" value="1"/>
</dbReference>
<dbReference type="InterPro" id="IPR036097">
    <property type="entry name" value="HisK_dim/P_sf"/>
</dbReference>
<dbReference type="PRINTS" id="PR00344">
    <property type="entry name" value="BCTRLSENSOR"/>
</dbReference>
<reference evidence="9 10" key="1">
    <citation type="submission" date="2016-11" db="EMBL/GenBank/DDBJ databases">
        <title>Study of marine rhodopsin-containing bacteria.</title>
        <authorList>
            <person name="Yoshizawa S."/>
            <person name="Kumagai Y."/>
            <person name="Kogure K."/>
        </authorList>
    </citation>
    <scope>NUCLEOTIDE SEQUENCE [LARGE SCALE GENOMIC DNA]</scope>
    <source>
        <strain evidence="9 10">SG-29</strain>
    </source>
</reference>
<comment type="catalytic activity">
    <reaction evidence="1">
        <text>ATP + protein L-histidine = ADP + protein N-phospho-L-histidine.</text>
        <dbReference type="EC" id="2.7.13.3"/>
    </reaction>
</comment>
<dbReference type="PANTHER" id="PTHR43304">
    <property type="entry name" value="PHYTOCHROME-LIKE PROTEIN CPH1"/>
    <property type="match status" value="1"/>
</dbReference>